<gene>
    <name evidence="3" type="primary">LOC115624327</name>
</gene>
<dbReference type="Proteomes" id="UP000504634">
    <property type="component" value="Unplaced"/>
</dbReference>
<dbReference type="InterPro" id="IPR004119">
    <property type="entry name" value="EcKL"/>
</dbReference>
<reference evidence="3" key="1">
    <citation type="submission" date="2025-08" db="UniProtKB">
        <authorList>
            <consortium name="RefSeq"/>
        </authorList>
    </citation>
    <scope>IDENTIFICATION</scope>
    <source>
        <strain evidence="3">11010-0011.00</strain>
        <tissue evidence="3">Whole body</tissue>
    </source>
</reference>
<dbReference type="Gene3D" id="3.90.1200.10">
    <property type="match status" value="1"/>
</dbReference>
<dbReference type="Pfam" id="PF02958">
    <property type="entry name" value="EcKL"/>
    <property type="match status" value="1"/>
</dbReference>
<dbReference type="OrthoDB" id="8250698at2759"/>
<dbReference type="RefSeq" id="XP_030374815.1">
    <property type="nucleotide sequence ID" value="XM_030518955.1"/>
</dbReference>
<dbReference type="SMART" id="SM00587">
    <property type="entry name" value="CHK"/>
    <property type="match status" value="1"/>
</dbReference>
<dbReference type="InterPro" id="IPR011009">
    <property type="entry name" value="Kinase-like_dom_sf"/>
</dbReference>
<accession>A0A6J2TH95</accession>
<sequence>MGDNNESYNEDELEAPAWLNSEFFADVLSKHENTSELNVNHVKISPASAKGDHYASVMFRGAVTYTCRNQTFTKSLIVKTMPEQEGHKKDMLGESRIFETEIGMYSEMLPKFEKILRAAGDNTVLHVPCLFYSLKPRKVMVFEDLVPQGYYVLRDRSMNIEELKCALSKLAKWHAVSFKLLKEDEVQFASFKDGLMEIPNFTEDPYIKNGIDLFIRLLDKVPELKQFKPYFEKMRSSHLKELENVLSEYRLDRKPNTYYVLSHGDFHLRNMMLKNNETTGAFEDCMLLDFQISNVCPFTVDVIYSFYMLMDEKQRQNHKDELLYFYFTTFTSTLQKIGCKGELPHIVEFRRQLFNHRHYEIFLVTTFLPMIFAMRGNFCDLGEVIQKEDARWRCYNQPEYIEDIKRILSEFLHQGYFEDSMQ</sequence>
<dbReference type="PANTHER" id="PTHR11012">
    <property type="entry name" value="PROTEIN KINASE-LIKE DOMAIN-CONTAINING"/>
    <property type="match status" value="1"/>
</dbReference>
<evidence type="ECO:0000313" key="3">
    <source>
        <dbReference type="RefSeq" id="XP_030374815.1"/>
    </source>
</evidence>
<keyword evidence="2" id="KW-1185">Reference proteome</keyword>
<dbReference type="InterPro" id="IPR015897">
    <property type="entry name" value="CHK_kinase-like"/>
</dbReference>
<feature type="domain" description="CHK kinase-like" evidence="1">
    <location>
        <begin position="140"/>
        <end position="336"/>
    </location>
</feature>
<proteinExistence type="predicted"/>
<dbReference type="GeneID" id="115624327"/>
<evidence type="ECO:0000259" key="1">
    <source>
        <dbReference type="SMART" id="SM00587"/>
    </source>
</evidence>
<dbReference type="PANTHER" id="PTHR11012:SF12">
    <property type="entry name" value="CHK KINASE-LIKE DOMAIN-CONTAINING PROTEIN-RELATED"/>
    <property type="match status" value="1"/>
</dbReference>
<dbReference type="AlphaFoldDB" id="A0A6J2TH95"/>
<protein>
    <submittedName>
        <fullName evidence="3">Uncharacterized protein LOC115624327</fullName>
    </submittedName>
</protein>
<organism evidence="2 3">
    <name type="scientific">Drosophila lebanonensis</name>
    <name type="common">Fruit fly</name>
    <name type="synonym">Scaptodrosophila lebanonensis</name>
    <dbReference type="NCBI Taxonomy" id="7225"/>
    <lineage>
        <taxon>Eukaryota</taxon>
        <taxon>Metazoa</taxon>
        <taxon>Ecdysozoa</taxon>
        <taxon>Arthropoda</taxon>
        <taxon>Hexapoda</taxon>
        <taxon>Insecta</taxon>
        <taxon>Pterygota</taxon>
        <taxon>Neoptera</taxon>
        <taxon>Endopterygota</taxon>
        <taxon>Diptera</taxon>
        <taxon>Brachycera</taxon>
        <taxon>Muscomorpha</taxon>
        <taxon>Ephydroidea</taxon>
        <taxon>Drosophilidae</taxon>
        <taxon>Scaptodrosophila</taxon>
    </lineage>
</organism>
<name>A0A6J2TH95_DROLE</name>
<dbReference type="SUPFAM" id="SSF56112">
    <property type="entry name" value="Protein kinase-like (PK-like)"/>
    <property type="match status" value="1"/>
</dbReference>
<evidence type="ECO:0000313" key="2">
    <source>
        <dbReference type="Proteomes" id="UP000504634"/>
    </source>
</evidence>